<organism evidence="12 13">
    <name type="scientific">Nonomuraea antimicrobica</name>
    <dbReference type="NCBI Taxonomy" id="561173"/>
    <lineage>
        <taxon>Bacteria</taxon>
        <taxon>Bacillati</taxon>
        <taxon>Actinomycetota</taxon>
        <taxon>Actinomycetes</taxon>
        <taxon>Streptosporangiales</taxon>
        <taxon>Streptosporangiaceae</taxon>
        <taxon>Nonomuraea</taxon>
    </lineage>
</organism>
<feature type="binding site" evidence="9">
    <location>
        <begin position="252"/>
        <end position="253"/>
    </location>
    <ligand>
        <name>ATP</name>
        <dbReference type="ChEBI" id="CHEBI:30616"/>
    </ligand>
</feature>
<keyword evidence="7 9" id="KW-0630">Potassium</keyword>
<accession>A0ABP7EFJ1</accession>
<dbReference type="InterPro" id="IPR002139">
    <property type="entry name" value="Ribo/fructo_kinase"/>
</dbReference>
<dbReference type="HAMAP" id="MF_01987">
    <property type="entry name" value="Ribokinase"/>
    <property type="match status" value="1"/>
</dbReference>
<comment type="function">
    <text evidence="9">Catalyzes the phosphorylation of ribose at O-5 in a reaction requiring ATP and magnesium. The resulting D-ribose-5-phosphate can then be used either for sythesis of nucleotides, histidine, and tryptophan, or as a component of the pentose phosphate pathway.</text>
</comment>
<feature type="binding site" evidence="9">
    <location>
        <position position="289"/>
    </location>
    <ligand>
        <name>K(+)</name>
        <dbReference type="ChEBI" id="CHEBI:29103"/>
    </ligand>
</feature>
<feature type="binding site" evidence="9">
    <location>
        <begin position="6"/>
        <end position="8"/>
    </location>
    <ligand>
        <name>substrate</name>
    </ligand>
</feature>
<feature type="region of interest" description="Disordered" evidence="10">
    <location>
        <begin position="15"/>
        <end position="37"/>
    </location>
</feature>
<evidence type="ECO:0000313" key="12">
    <source>
        <dbReference type="EMBL" id="GAA3716409.1"/>
    </source>
</evidence>
<dbReference type="InterPro" id="IPR011611">
    <property type="entry name" value="PfkB_dom"/>
</dbReference>
<dbReference type="CDD" id="cd01174">
    <property type="entry name" value="ribokinase"/>
    <property type="match status" value="1"/>
</dbReference>
<evidence type="ECO:0000313" key="13">
    <source>
        <dbReference type="Proteomes" id="UP001500902"/>
    </source>
</evidence>
<dbReference type="Proteomes" id="UP001500902">
    <property type="component" value="Unassembled WGS sequence"/>
</dbReference>
<dbReference type="EMBL" id="BAAAZP010000236">
    <property type="protein sequence ID" value="GAA3716409.1"/>
    <property type="molecule type" value="Genomic_DNA"/>
</dbReference>
<sequence length="324" mass="32276">MVGGLNMDLRIRVPRLPSPGETVPGGRLDRGTGGKGANQAAAARRLGARTAMVGVMGDDEFGAQVSATLAEAGVDLAGVATVGGPTGTALILVDPAGENMIITSPGANGLLRPEDLGALSGRLDSAGVLLLQLEVPIETSTAAARLARAAGVSVVLNAAPLPTTVDDSLRELIGLADLLVVNETEAAGLIGDVAERLEGSDPLEYASALRHLGPAEVVVTLGARGAVLAGSDGRSRHLPTFPIEVVDAVGAGDTFCAELAVARATGVRELDAAVRRACAAGALATTRPGAQSAPSRFEVDALLAAPERPAPVSGGGAGRTGHAP</sequence>
<keyword evidence="9" id="KW-0963">Cytoplasm</keyword>
<dbReference type="Pfam" id="PF00294">
    <property type="entry name" value="PfkB"/>
    <property type="match status" value="1"/>
</dbReference>
<evidence type="ECO:0000256" key="5">
    <source>
        <dbReference type="ARBA" id="ARBA00022840"/>
    </source>
</evidence>
<keyword evidence="8 9" id="KW-0119">Carbohydrate metabolism</keyword>
<name>A0ABP7EFJ1_9ACTN</name>
<keyword evidence="2 9" id="KW-0479">Metal-binding</keyword>
<keyword evidence="4 9" id="KW-0418">Kinase</keyword>
<feature type="binding site" evidence="9">
    <location>
        <position position="247"/>
    </location>
    <ligand>
        <name>K(+)</name>
        <dbReference type="ChEBI" id="CHEBI:29103"/>
    </ligand>
</feature>
<feature type="binding site" evidence="9">
    <location>
        <begin position="34"/>
        <end position="38"/>
    </location>
    <ligand>
        <name>substrate</name>
    </ligand>
</feature>
<dbReference type="PRINTS" id="PR00990">
    <property type="entry name" value="RIBOKINASE"/>
</dbReference>
<keyword evidence="1 9" id="KW-0808">Transferase</keyword>
<evidence type="ECO:0000256" key="6">
    <source>
        <dbReference type="ARBA" id="ARBA00022842"/>
    </source>
</evidence>
<dbReference type="EC" id="2.7.1.15" evidence="9"/>
<dbReference type="PANTHER" id="PTHR10584:SF166">
    <property type="entry name" value="RIBOKINASE"/>
    <property type="match status" value="1"/>
</dbReference>
<comment type="pathway">
    <text evidence="9">Carbohydrate metabolism; D-ribose degradation; D-ribose 5-phosphate from beta-D-ribopyranose: step 2/2.</text>
</comment>
<evidence type="ECO:0000256" key="10">
    <source>
        <dbReference type="SAM" id="MobiDB-lite"/>
    </source>
</evidence>
<dbReference type="SUPFAM" id="SSF53613">
    <property type="entry name" value="Ribokinase-like"/>
    <property type="match status" value="1"/>
</dbReference>
<dbReference type="InterPro" id="IPR029056">
    <property type="entry name" value="Ribokinase-like"/>
</dbReference>
<evidence type="ECO:0000259" key="11">
    <source>
        <dbReference type="Pfam" id="PF00294"/>
    </source>
</evidence>
<feature type="binding site" evidence="9">
    <location>
        <position position="134"/>
    </location>
    <ligand>
        <name>substrate</name>
    </ligand>
</feature>
<keyword evidence="5 9" id="KW-0067">ATP-binding</keyword>
<comment type="caution">
    <text evidence="12">The sequence shown here is derived from an EMBL/GenBank/DDBJ whole genome shotgun (WGS) entry which is preliminary data.</text>
</comment>
<feature type="binding site" evidence="9">
    <location>
        <begin position="220"/>
        <end position="225"/>
    </location>
    <ligand>
        <name>ATP</name>
        <dbReference type="ChEBI" id="CHEBI:30616"/>
    </ligand>
</feature>
<feature type="binding site" evidence="9">
    <location>
        <position position="253"/>
    </location>
    <ligand>
        <name>substrate</name>
    </ligand>
</feature>
<evidence type="ECO:0000256" key="7">
    <source>
        <dbReference type="ARBA" id="ARBA00022958"/>
    </source>
</evidence>
<feature type="binding site" evidence="9">
    <location>
        <position position="287"/>
    </location>
    <ligand>
        <name>K(+)</name>
        <dbReference type="ChEBI" id="CHEBI:29103"/>
    </ligand>
</feature>
<gene>
    <name evidence="9" type="primary">rbsK</name>
    <name evidence="12" type="ORF">GCM10022224_097490</name>
</gene>
<keyword evidence="6 9" id="KW-0460">Magnesium</keyword>
<evidence type="ECO:0000256" key="1">
    <source>
        <dbReference type="ARBA" id="ARBA00022679"/>
    </source>
</evidence>
<proteinExistence type="inferred from homology"/>
<feature type="domain" description="Carbohydrate kinase PfkB" evidence="11">
    <location>
        <begin position="2"/>
        <end position="292"/>
    </location>
</feature>
<evidence type="ECO:0000256" key="8">
    <source>
        <dbReference type="ARBA" id="ARBA00023277"/>
    </source>
</evidence>
<evidence type="ECO:0000256" key="2">
    <source>
        <dbReference type="ARBA" id="ARBA00022723"/>
    </source>
</evidence>
<feature type="binding site" evidence="9">
    <location>
        <position position="249"/>
    </location>
    <ligand>
        <name>K(+)</name>
        <dbReference type="ChEBI" id="CHEBI:29103"/>
    </ligand>
</feature>
<feature type="binding site" evidence="9">
    <location>
        <position position="284"/>
    </location>
    <ligand>
        <name>K(+)</name>
        <dbReference type="ChEBI" id="CHEBI:29103"/>
    </ligand>
</feature>
<evidence type="ECO:0000256" key="3">
    <source>
        <dbReference type="ARBA" id="ARBA00022741"/>
    </source>
</evidence>
<dbReference type="PANTHER" id="PTHR10584">
    <property type="entry name" value="SUGAR KINASE"/>
    <property type="match status" value="1"/>
</dbReference>
<dbReference type="InterPro" id="IPR011877">
    <property type="entry name" value="Ribokinase"/>
</dbReference>
<dbReference type="Gene3D" id="3.40.1190.20">
    <property type="match status" value="1"/>
</dbReference>
<keyword evidence="13" id="KW-1185">Reference proteome</keyword>
<comment type="similarity">
    <text evidence="9">Belongs to the carbohydrate kinase PfkB family. Ribokinase subfamily.</text>
</comment>
<feature type="binding site" evidence="9">
    <location>
        <position position="182"/>
    </location>
    <ligand>
        <name>ATP</name>
        <dbReference type="ChEBI" id="CHEBI:30616"/>
    </ligand>
</feature>
<comment type="subcellular location">
    <subcellularLocation>
        <location evidence="9">Cytoplasm</location>
    </subcellularLocation>
</comment>
<keyword evidence="3 9" id="KW-0547">Nucleotide-binding</keyword>
<protein>
    <recommendedName>
        <fullName evidence="9">Ribokinase</fullName>
        <shortName evidence="9">RK</shortName>
        <ecNumber evidence="9">2.7.1.15</ecNumber>
    </recommendedName>
</protein>
<comment type="subunit">
    <text evidence="9">Homodimer.</text>
</comment>
<comment type="cofactor">
    <cofactor evidence="9">
        <name>Mg(2+)</name>
        <dbReference type="ChEBI" id="CHEBI:18420"/>
    </cofactor>
    <text evidence="9">Requires a divalent cation, most likely magnesium in vivo, as an electrophilic catalyst to aid phosphoryl group transfer. It is the chelate of the metal and the nucleotide that is the actual substrate.</text>
</comment>
<comment type="catalytic activity">
    <reaction evidence="9">
        <text>D-ribose + ATP = D-ribose 5-phosphate + ADP + H(+)</text>
        <dbReference type="Rhea" id="RHEA:13697"/>
        <dbReference type="ChEBI" id="CHEBI:15378"/>
        <dbReference type="ChEBI" id="CHEBI:30616"/>
        <dbReference type="ChEBI" id="CHEBI:47013"/>
        <dbReference type="ChEBI" id="CHEBI:78346"/>
        <dbReference type="ChEBI" id="CHEBI:456216"/>
        <dbReference type="EC" id="2.7.1.15"/>
    </reaction>
</comment>
<comment type="caution">
    <text evidence="9">Lacks conserved residue(s) required for the propagation of feature annotation.</text>
</comment>
<evidence type="ECO:0000256" key="9">
    <source>
        <dbReference type="HAMAP-Rule" id="MF_01987"/>
    </source>
</evidence>
<feature type="active site" description="Proton acceptor" evidence="9">
    <location>
        <position position="253"/>
    </location>
</feature>
<reference evidence="13" key="1">
    <citation type="journal article" date="2019" name="Int. J. Syst. Evol. Microbiol.">
        <title>The Global Catalogue of Microorganisms (GCM) 10K type strain sequencing project: providing services to taxonomists for standard genome sequencing and annotation.</title>
        <authorList>
            <consortium name="The Broad Institute Genomics Platform"/>
            <consortium name="The Broad Institute Genome Sequencing Center for Infectious Disease"/>
            <person name="Wu L."/>
            <person name="Ma J."/>
        </authorList>
    </citation>
    <scope>NUCLEOTIDE SEQUENCE [LARGE SCALE GENOMIC DNA]</scope>
    <source>
        <strain evidence="13">JCM 16904</strain>
    </source>
</reference>
<evidence type="ECO:0000256" key="4">
    <source>
        <dbReference type="ARBA" id="ARBA00022777"/>
    </source>
</evidence>
<comment type="activity regulation">
    <text evidence="9">Activated by a monovalent cation that binds near, but not in, the active site. The most likely occupant of the site in vivo is potassium. Ion binding induces a conformational change that may alter substrate affinity.</text>
</comment>